<evidence type="ECO:0000313" key="9">
    <source>
        <dbReference type="Proteomes" id="UP001604336"/>
    </source>
</evidence>
<keyword evidence="7" id="KW-0732">Signal</keyword>
<evidence type="ECO:0000256" key="3">
    <source>
        <dbReference type="ARBA" id="ARBA00022692"/>
    </source>
</evidence>
<dbReference type="Gene3D" id="1.20.1250.20">
    <property type="entry name" value="MFS general substrate transporter like domains"/>
    <property type="match status" value="1"/>
</dbReference>
<dbReference type="PANTHER" id="PTHR11654">
    <property type="entry name" value="OLIGOPEPTIDE TRANSPORTER-RELATED"/>
    <property type="match status" value="1"/>
</dbReference>
<keyword evidence="9" id="KW-1185">Reference proteome</keyword>
<name>A0ABD1SAA2_9LAMI</name>
<comment type="similarity">
    <text evidence="6">Belongs to the major facilitator superfamily. Phosphate:H(+) symporter (TC 2.A.1.9) family.</text>
</comment>
<evidence type="ECO:0000256" key="4">
    <source>
        <dbReference type="ARBA" id="ARBA00022989"/>
    </source>
</evidence>
<evidence type="ECO:0000256" key="2">
    <source>
        <dbReference type="ARBA" id="ARBA00005982"/>
    </source>
</evidence>
<organism evidence="8 9">
    <name type="scientific">Abeliophyllum distichum</name>
    <dbReference type="NCBI Taxonomy" id="126358"/>
    <lineage>
        <taxon>Eukaryota</taxon>
        <taxon>Viridiplantae</taxon>
        <taxon>Streptophyta</taxon>
        <taxon>Embryophyta</taxon>
        <taxon>Tracheophyta</taxon>
        <taxon>Spermatophyta</taxon>
        <taxon>Magnoliopsida</taxon>
        <taxon>eudicotyledons</taxon>
        <taxon>Gunneridae</taxon>
        <taxon>Pentapetalae</taxon>
        <taxon>asterids</taxon>
        <taxon>lamiids</taxon>
        <taxon>Lamiales</taxon>
        <taxon>Oleaceae</taxon>
        <taxon>Forsythieae</taxon>
        <taxon>Abeliophyllum</taxon>
    </lineage>
</organism>
<evidence type="ECO:0000256" key="7">
    <source>
        <dbReference type="SAM" id="SignalP"/>
    </source>
</evidence>
<dbReference type="Pfam" id="PF00854">
    <property type="entry name" value="PTR2"/>
    <property type="match status" value="1"/>
</dbReference>
<evidence type="ECO:0000256" key="5">
    <source>
        <dbReference type="ARBA" id="ARBA00023136"/>
    </source>
</evidence>
<proteinExistence type="inferred from homology"/>
<dbReference type="AlphaFoldDB" id="A0ABD1SAA2"/>
<evidence type="ECO:0000313" key="8">
    <source>
        <dbReference type="EMBL" id="KAL2497401.1"/>
    </source>
</evidence>
<feature type="signal peptide" evidence="7">
    <location>
        <begin position="1"/>
        <end position="22"/>
    </location>
</feature>
<keyword evidence="3" id="KW-0812">Transmembrane</keyword>
<comment type="similarity">
    <text evidence="2">Belongs to the major facilitator superfamily. Proton-dependent oligopeptide transporter (POT/PTR) (TC 2.A.17) family.</text>
</comment>
<dbReference type="InterPro" id="IPR036259">
    <property type="entry name" value="MFS_trans_sf"/>
</dbReference>
<sequence length="123" mass="13447">MASISFCFVIIFLACNRFLNKALVPPDGSKEDRKVCTITEIEEAKAVLRLVPIWTTCLGYAVVSPQSSTLFTKQGVTMDRSITSSLQIPAASLQSFIGLGIVGFIPIYDRILVPIARAITRKP</sequence>
<comment type="caution">
    <text evidence="8">The sequence shown here is derived from an EMBL/GenBank/DDBJ whole genome shotgun (WGS) entry which is preliminary data.</text>
</comment>
<comment type="subcellular location">
    <subcellularLocation>
        <location evidence="1">Membrane</location>
        <topology evidence="1">Multi-pass membrane protein</topology>
    </subcellularLocation>
</comment>
<protein>
    <submittedName>
        <fullName evidence="8">Protein NRT1/PTR FAMILY 5.10</fullName>
    </submittedName>
</protein>
<dbReference type="Proteomes" id="UP001604336">
    <property type="component" value="Unassembled WGS sequence"/>
</dbReference>
<gene>
    <name evidence="8" type="ORF">Adt_22951</name>
</gene>
<accession>A0ABD1SAA2</accession>
<reference evidence="9" key="1">
    <citation type="submission" date="2024-07" db="EMBL/GenBank/DDBJ databases">
        <title>Two chromosome-level genome assemblies of Korean endemic species Abeliophyllum distichum and Forsythia ovata (Oleaceae).</title>
        <authorList>
            <person name="Jang H."/>
        </authorList>
    </citation>
    <scope>NUCLEOTIDE SEQUENCE [LARGE SCALE GENOMIC DNA]</scope>
</reference>
<keyword evidence="4" id="KW-1133">Transmembrane helix</keyword>
<dbReference type="EMBL" id="JBFOLK010000007">
    <property type="protein sequence ID" value="KAL2497401.1"/>
    <property type="molecule type" value="Genomic_DNA"/>
</dbReference>
<keyword evidence="5" id="KW-0472">Membrane</keyword>
<dbReference type="GO" id="GO:0016020">
    <property type="term" value="C:membrane"/>
    <property type="evidence" value="ECO:0007669"/>
    <property type="project" value="UniProtKB-SubCell"/>
</dbReference>
<evidence type="ECO:0000256" key="1">
    <source>
        <dbReference type="ARBA" id="ARBA00004141"/>
    </source>
</evidence>
<feature type="chain" id="PRO_5044785827" evidence="7">
    <location>
        <begin position="23"/>
        <end position="123"/>
    </location>
</feature>
<evidence type="ECO:0000256" key="6">
    <source>
        <dbReference type="ARBA" id="ARBA00044504"/>
    </source>
</evidence>
<dbReference type="InterPro" id="IPR000109">
    <property type="entry name" value="POT_fam"/>
</dbReference>